<dbReference type="EMBL" id="CAJPEX010001536">
    <property type="protein sequence ID" value="CAG0919339.1"/>
    <property type="molecule type" value="Genomic_DNA"/>
</dbReference>
<dbReference type="Proteomes" id="UP000678499">
    <property type="component" value="Unassembled WGS sequence"/>
</dbReference>
<reference evidence="1" key="1">
    <citation type="submission" date="2020-11" db="EMBL/GenBank/DDBJ databases">
        <authorList>
            <person name="Tran Van P."/>
        </authorList>
    </citation>
    <scope>NUCLEOTIDE SEQUENCE</scope>
</reference>
<dbReference type="AlphaFoldDB" id="A0A7R9BS77"/>
<dbReference type="EMBL" id="OA883573">
    <property type="protein sequence ID" value="CAD7279187.1"/>
    <property type="molecule type" value="Genomic_DNA"/>
</dbReference>
<name>A0A7R9BS77_9CRUS</name>
<evidence type="ECO:0000313" key="2">
    <source>
        <dbReference type="Proteomes" id="UP000678499"/>
    </source>
</evidence>
<organism evidence="1">
    <name type="scientific">Notodromas monacha</name>
    <dbReference type="NCBI Taxonomy" id="399045"/>
    <lineage>
        <taxon>Eukaryota</taxon>
        <taxon>Metazoa</taxon>
        <taxon>Ecdysozoa</taxon>
        <taxon>Arthropoda</taxon>
        <taxon>Crustacea</taxon>
        <taxon>Oligostraca</taxon>
        <taxon>Ostracoda</taxon>
        <taxon>Podocopa</taxon>
        <taxon>Podocopida</taxon>
        <taxon>Cypridocopina</taxon>
        <taxon>Cypridoidea</taxon>
        <taxon>Cyprididae</taxon>
        <taxon>Notodromas</taxon>
    </lineage>
</organism>
<accession>A0A7R9BS77</accession>
<sequence length="77" mass="8802">MALRLHPKSKQSVWKVCNVFFPFSDPWDGAKINMHPVSFQISTTVCLAEARLARDKTMGKQCKIGESAQTHYIKQQH</sequence>
<gene>
    <name evidence="1" type="ORF">NMOB1V02_LOCUS6867</name>
</gene>
<evidence type="ECO:0000313" key="1">
    <source>
        <dbReference type="EMBL" id="CAD7279187.1"/>
    </source>
</evidence>
<protein>
    <submittedName>
        <fullName evidence="1">Uncharacterized protein</fullName>
    </submittedName>
</protein>
<proteinExistence type="predicted"/>
<keyword evidence="2" id="KW-1185">Reference proteome</keyword>